<keyword evidence="3" id="KW-1185">Reference proteome</keyword>
<feature type="domain" description="DinB-like" evidence="1">
    <location>
        <begin position="25"/>
        <end position="148"/>
    </location>
</feature>
<dbReference type="RefSeq" id="WP_208845695.1">
    <property type="nucleotide sequence ID" value="NZ_JAGGDJ010000001.1"/>
</dbReference>
<dbReference type="InterPro" id="IPR024775">
    <property type="entry name" value="DinB-like"/>
</dbReference>
<comment type="caution">
    <text evidence="2">The sequence shown here is derived from an EMBL/GenBank/DDBJ whole genome shotgun (WGS) entry which is preliminary data.</text>
</comment>
<evidence type="ECO:0000259" key="1">
    <source>
        <dbReference type="Pfam" id="PF12867"/>
    </source>
</evidence>
<dbReference type="Proteomes" id="UP000670947">
    <property type="component" value="Unassembled WGS sequence"/>
</dbReference>
<accession>A0ABS3W3E7</accession>
<dbReference type="InterPro" id="IPR034660">
    <property type="entry name" value="DinB/YfiT-like"/>
</dbReference>
<proteinExistence type="predicted"/>
<name>A0ABS3W3E7_9BACL</name>
<organism evidence="2 3">
    <name type="scientific">Paenibacillus artemisiicola</name>
    <dbReference type="NCBI Taxonomy" id="1172618"/>
    <lineage>
        <taxon>Bacteria</taxon>
        <taxon>Bacillati</taxon>
        <taxon>Bacillota</taxon>
        <taxon>Bacilli</taxon>
        <taxon>Bacillales</taxon>
        <taxon>Paenibacillaceae</taxon>
        <taxon>Paenibacillus</taxon>
    </lineage>
</organism>
<evidence type="ECO:0000313" key="2">
    <source>
        <dbReference type="EMBL" id="MBO7742721.1"/>
    </source>
</evidence>
<dbReference type="Pfam" id="PF12867">
    <property type="entry name" value="DinB_2"/>
    <property type="match status" value="1"/>
</dbReference>
<evidence type="ECO:0000313" key="3">
    <source>
        <dbReference type="Proteomes" id="UP000670947"/>
    </source>
</evidence>
<dbReference type="Gene3D" id="1.20.120.450">
    <property type="entry name" value="dinb family like domain"/>
    <property type="match status" value="1"/>
</dbReference>
<sequence>MNANDLLLRNWDACHDKEDWYPPLADALNGLTAEQADWHPAGEHANTIRETVHHLIFYKERLLRRLTGEETAYLPGVTNDDTFAARPGEPEDWHAAAARLAEVHQAIRDRIAAWNEHDFERQLPGQRLPFGIWANSLALHDAYHTGQIILIRKLQGSWPSHRSFD</sequence>
<gene>
    <name evidence="2" type="ORF">I8J29_00840</name>
</gene>
<dbReference type="EMBL" id="JAGGDJ010000001">
    <property type="protein sequence ID" value="MBO7742721.1"/>
    <property type="molecule type" value="Genomic_DNA"/>
</dbReference>
<protein>
    <submittedName>
        <fullName evidence="2">DinB family protein</fullName>
    </submittedName>
</protein>
<reference evidence="2 3" key="1">
    <citation type="submission" date="2021-03" db="EMBL/GenBank/DDBJ databases">
        <title>Paenibacillus artemisicola MWE-103 whole genome sequence.</title>
        <authorList>
            <person name="Ham Y.J."/>
        </authorList>
    </citation>
    <scope>NUCLEOTIDE SEQUENCE [LARGE SCALE GENOMIC DNA]</scope>
    <source>
        <strain evidence="2 3">MWE-103</strain>
    </source>
</reference>
<dbReference type="SUPFAM" id="SSF109854">
    <property type="entry name" value="DinB/YfiT-like putative metalloenzymes"/>
    <property type="match status" value="1"/>
</dbReference>